<feature type="compositionally biased region" description="Polar residues" evidence="1">
    <location>
        <begin position="361"/>
        <end position="372"/>
    </location>
</feature>
<feature type="transmembrane region" description="Helical" evidence="2">
    <location>
        <begin position="161"/>
        <end position="181"/>
    </location>
</feature>
<dbReference type="TCDB" id="2.A.109.3.2">
    <property type="family name" value="the tellurium ion resistance (terc) family"/>
</dbReference>
<protein>
    <recommendedName>
        <fullName evidence="5">Integral membrane protein</fullName>
    </recommendedName>
</protein>
<feature type="transmembrane region" description="Helical" evidence="2">
    <location>
        <begin position="242"/>
        <end position="265"/>
    </location>
</feature>
<feature type="transmembrane region" description="Helical" evidence="2">
    <location>
        <begin position="5"/>
        <end position="23"/>
    </location>
</feature>
<reference evidence="3 4" key="1">
    <citation type="submission" date="2012-12" db="EMBL/GenBank/DDBJ databases">
        <title>Whole genome shotgun sequence of Gordonia aichiensis NBRC 108223.</title>
        <authorList>
            <person name="Isaki-Nakamura S."/>
            <person name="Hosoyama A."/>
            <person name="Tsuchikane K."/>
            <person name="Ando Y."/>
            <person name="Baba S."/>
            <person name="Ohji S."/>
            <person name="Hamada M."/>
            <person name="Tamura T."/>
            <person name="Yamazoe A."/>
            <person name="Yamazaki S."/>
            <person name="Fujita N."/>
        </authorList>
    </citation>
    <scope>NUCLEOTIDE SEQUENCE [LARGE SCALE GENOMIC DNA]</scope>
    <source>
        <strain evidence="3 4">NBRC 108223</strain>
    </source>
</reference>
<dbReference type="PANTHER" id="PTHR30238:SF4">
    <property type="entry name" value="SLL1022 PROTEIN"/>
    <property type="match status" value="1"/>
</dbReference>
<feature type="transmembrane region" description="Helical" evidence="2">
    <location>
        <begin position="29"/>
        <end position="53"/>
    </location>
</feature>
<dbReference type="NCBIfam" id="NF010613">
    <property type="entry name" value="PRK14013.1-3"/>
    <property type="match status" value="1"/>
</dbReference>
<dbReference type="PANTHER" id="PTHR30238">
    <property type="entry name" value="MEMBRANE BOUND PREDICTED REDOX MODULATOR"/>
    <property type="match status" value="1"/>
</dbReference>
<feature type="transmembrane region" description="Helical" evidence="2">
    <location>
        <begin position="302"/>
        <end position="324"/>
    </location>
</feature>
<comment type="caution">
    <text evidence="3">The sequence shown here is derived from an EMBL/GenBank/DDBJ whole genome shotgun (WGS) entry which is preliminary data.</text>
</comment>
<organism evidence="3 4">
    <name type="scientific">Gordonia aichiensis NBRC 108223</name>
    <dbReference type="NCBI Taxonomy" id="1220583"/>
    <lineage>
        <taxon>Bacteria</taxon>
        <taxon>Bacillati</taxon>
        <taxon>Actinomycetota</taxon>
        <taxon>Actinomycetes</taxon>
        <taxon>Mycobacteriales</taxon>
        <taxon>Gordoniaceae</taxon>
        <taxon>Gordonia</taxon>
    </lineage>
</organism>
<name>L7KNF9_9ACTN</name>
<evidence type="ECO:0000313" key="3">
    <source>
        <dbReference type="EMBL" id="GAC50410.1"/>
    </source>
</evidence>
<keyword evidence="2" id="KW-1133">Transmembrane helix</keyword>
<feature type="transmembrane region" description="Helical" evidence="2">
    <location>
        <begin position="271"/>
        <end position="293"/>
    </location>
</feature>
<sequence length="399" mass="43353">MILRIFGLSIVITILSLVVAFIYGGPTALFLTLILGILEVSLSFDNAVINATVLRRMSAFWQKIFLTIGVLIAVFGMRLVFPLAIVWLSAKLNPVEALRLALNPPTDGSPTYEQIITDAHPQIAAFGGMFLLMLFLGFLFEEKELHWLRWIERPLERIGKLDQLSVVVAVVVLVITAEWLAPDDERSTVLFAGVLGMITYILVNGLGELFNTPEELEEAAESESAPRSGPSDLAKATGKAGFFLFLYLEVLDASFSFDGVIGAFAITADPIIIALGLGFIGAMFVRSLTVYLVRKGTLSEYVYLEHGAHWAIGALALILMYSIGTHVPEVVTGLVGVVLILAALISSIIRRRNHPEEDPDNTPSSIDGSTTPEGIRNGGQHEQGHAEQVEPDGLARKEG</sequence>
<dbReference type="Proteomes" id="UP000010988">
    <property type="component" value="Unassembled WGS sequence"/>
</dbReference>
<keyword evidence="4" id="KW-1185">Reference proteome</keyword>
<keyword evidence="2" id="KW-0812">Transmembrane</keyword>
<dbReference type="STRING" id="1220583.GOACH_24_00310"/>
<dbReference type="NCBIfam" id="NF010619">
    <property type="entry name" value="PRK14013.2-5"/>
    <property type="match status" value="1"/>
</dbReference>
<evidence type="ECO:0000256" key="1">
    <source>
        <dbReference type="SAM" id="MobiDB-lite"/>
    </source>
</evidence>
<accession>L7KNF9</accession>
<dbReference type="AlphaFoldDB" id="L7KNF9"/>
<gene>
    <name evidence="3" type="ORF">GOACH_24_00310</name>
</gene>
<keyword evidence="2" id="KW-0472">Membrane</keyword>
<feature type="transmembrane region" description="Helical" evidence="2">
    <location>
        <begin position="187"/>
        <end position="206"/>
    </location>
</feature>
<proteinExistence type="predicted"/>
<evidence type="ECO:0000313" key="4">
    <source>
        <dbReference type="Proteomes" id="UP000010988"/>
    </source>
</evidence>
<evidence type="ECO:0008006" key="5">
    <source>
        <dbReference type="Google" id="ProtNLM"/>
    </source>
</evidence>
<feature type="compositionally biased region" description="Basic and acidic residues" evidence="1">
    <location>
        <begin position="382"/>
        <end position="399"/>
    </location>
</feature>
<evidence type="ECO:0000256" key="2">
    <source>
        <dbReference type="SAM" id="Phobius"/>
    </source>
</evidence>
<dbReference type="OrthoDB" id="8533002at2"/>
<dbReference type="EMBL" id="BANR01000024">
    <property type="protein sequence ID" value="GAC50410.1"/>
    <property type="molecule type" value="Genomic_DNA"/>
</dbReference>
<dbReference type="InterPro" id="IPR007427">
    <property type="entry name" value="DUF475"/>
</dbReference>
<feature type="region of interest" description="Disordered" evidence="1">
    <location>
        <begin position="353"/>
        <end position="399"/>
    </location>
</feature>
<dbReference type="RefSeq" id="WP_005178148.1">
    <property type="nucleotide sequence ID" value="NZ_BANR01000024.1"/>
</dbReference>
<dbReference type="eggNOG" id="COG2899">
    <property type="taxonomic scope" value="Bacteria"/>
</dbReference>
<feature type="transmembrane region" description="Helical" evidence="2">
    <location>
        <begin position="65"/>
        <end position="90"/>
    </location>
</feature>
<feature type="transmembrane region" description="Helical" evidence="2">
    <location>
        <begin position="123"/>
        <end position="140"/>
    </location>
</feature>
<dbReference type="Pfam" id="PF04332">
    <property type="entry name" value="DUF475"/>
    <property type="match status" value="1"/>
</dbReference>
<feature type="transmembrane region" description="Helical" evidence="2">
    <location>
        <begin position="330"/>
        <end position="349"/>
    </location>
</feature>